<evidence type="ECO:0000259" key="6">
    <source>
        <dbReference type="PROSITE" id="PS50836"/>
    </source>
</evidence>
<keyword evidence="1" id="KW-0245">EGF-like domain</keyword>
<evidence type="ECO:0000313" key="7">
    <source>
        <dbReference type="EnsemblMetazoa" id="XP_012552133.2"/>
    </source>
</evidence>
<reference evidence="8" key="1">
    <citation type="journal article" date="2008" name="Insect Biochem. Mol. Biol.">
        <title>The genome of a lepidopteran model insect, the silkworm Bombyx mori.</title>
        <authorList>
            <consortium name="International Silkworm Genome Consortium"/>
        </authorList>
    </citation>
    <scope>NUCLEOTIDE SEQUENCE [LARGE SCALE GENOMIC DNA]</scope>
    <source>
        <strain evidence="8">p50T</strain>
    </source>
</reference>
<feature type="compositionally biased region" description="Polar residues" evidence="2">
    <location>
        <begin position="981"/>
        <end position="994"/>
    </location>
</feature>
<dbReference type="InterPro" id="IPR000742">
    <property type="entry name" value="EGF"/>
</dbReference>
<evidence type="ECO:0008006" key="9">
    <source>
        <dbReference type="Google" id="ProtNLM"/>
    </source>
</evidence>
<dbReference type="PROSITE" id="PS01186">
    <property type="entry name" value="EGF_2"/>
    <property type="match status" value="1"/>
</dbReference>
<dbReference type="PANTHER" id="PTHR46901:SF2">
    <property type="entry name" value="GH04942P"/>
    <property type="match status" value="1"/>
</dbReference>
<keyword evidence="3" id="KW-0812">Transmembrane</keyword>
<evidence type="ECO:0000256" key="1">
    <source>
        <dbReference type="PROSITE-ProRule" id="PRU00076"/>
    </source>
</evidence>
<keyword evidence="3" id="KW-0472">Membrane</keyword>
<feature type="signal peptide" evidence="4">
    <location>
        <begin position="1"/>
        <end position="19"/>
    </location>
</feature>
<protein>
    <recommendedName>
        <fullName evidence="9">Nahoda protein</fullName>
    </recommendedName>
</protein>
<feature type="transmembrane region" description="Helical" evidence="3">
    <location>
        <begin position="902"/>
        <end position="924"/>
    </location>
</feature>
<evidence type="ECO:0000256" key="2">
    <source>
        <dbReference type="SAM" id="MobiDB-lite"/>
    </source>
</evidence>
<reference evidence="7" key="2">
    <citation type="submission" date="2022-06" db="UniProtKB">
        <authorList>
            <consortium name="EnsemblMetazoa"/>
        </authorList>
    </citation>
    <scope>IDENTIFICATION</scope>
    <source>
        <strain evidence="7">p50T (Dazao)</strain>
    </source>
</reference>
<feature type="region of interest" description="Disordered" evidence="2">
    <location>
        <begin position="959"/>
        <end position="1103"/>
    </location>
</feature>
<keyword evidence="1" id="KW-1015">Disulfide bond</keyword>
<feature type="compositionally biased region" description="Polar residues" evidence="2">
    <location>
        <begin position="1054"/>
        <end position="1072"/>
    </location>
</feature>
<dbReference type="Proteomes" id="UP000005204">
    <property type="component" value="Unassembled WGS sequence"/>
</dbReference>
<feature type="domain" description="DOMON" evidence="6">
    <location>
        <begin position="577"/>
        <end position="700"/>
    </location>
</feature>
<accession>A0A8R2CA21</accession>
<name>A0A8R2CA21_BOMMO</name>
<dbReference type="PROSITE" id="PS50836">
    <property type="entry name" value="DOMON"/>
    <property type="match status" value="2"/>
</dbReference>
<dbReference type="SMART" id="SM00664">
    <property type="entry name" value="DoH"/>
    <property type="match status" value="2"/>
</dbReference>
<dbReference type="PROSITE" id="PS00022">
    <property type="entry name" value="EGF_1"/>
    <property type="match status" value="1"/>
</dbReference>
<evidence type="ECO:0000256" key="4">
    <source>
        <dbReference type="SAM" id="SignalP"/>
    </source>
</evidence>
<sequence length="1103" mass="122296">MACKLVLLLCFSGVAVVLGHVALTYPPARKYDLDFLDNSRTKPPCGMPRGSIKTSFLAGSTFTVHWHLAYAHRGGFSLRILDELERPLLDLTPRAGGVEFVRDDSTAQKYEVRLPSDFTCVNCTLQLQREAGEWGANYRFWSCADIDIVQRKQFQETCSGHGFHILGRCKCHKAYSGARCQFADECAEDADCGLRGACLRLDSTAAPHRMCYCPYGFYGKGCNKKAPWKDKNVNLELYSKKELSKEFNLYWRILKHEAEIEFVMVVNGTSYAGLGWRPSGLTKQCKNFPVLGPPSDVKPSTPNPEPLPEPEPKAESVPEPEPEPEPKPEPEPTKPGPEFEPTTQAAEFDRNKRVAMHTADGLDFKTLGSDVTVKTSVSYQVSSSKGRKRRAITEPTSYFPEHEFVPKFDFNPMDCTDIVIGTARGNYHRIMDYYTRDRSTPRVDTLWGGHDDITAASGYEENGVTTILFRKKIKAKEPTDHSIVDDIMHVIWARGQEPGKYVHSPGSGIEQGTAVTQDFYRPDELKYHGHGDQRSFLGMNFFEETKSSVSGGILPLGDKCGGQWRLPLDCDPDNGTCTYFASWEYLGLKRGKDSVRFTIKTKNTKQWTGIGFSHNKKMSQSDVIVGGLDPRSSVPWVQDAWARGYGAPRPDSRGDVTSLTGSVADGVATLSFVRKRDTKDQEDLAFTDTQCLYLMFVVQGGNFDPVSKKISKHLQTPIVTEEKVCIRPCGPEPVEEESTTEAVLPGQKTYTLLVRLTGLAESFRSPAPGSQEYVDLSKQLVDGLGSQLKNNKGYQGLTLNGLIQNETQSIIAELTLKSIDSNLIPGSSGRALGPDVSLSHNATEGDGEMSRWERAVRDTLARGQVGNLNFDPEFLVFEPQSLVSERPEEPVVAVVGWVWSRWVVVGCAVGLLVAALLPVLAALCRPRPAPDRLIPSSAWKDYSTNTNYAFEPFENDEKYKTSTISRTRTLRPTEPPPPRPASTNGTKAPSNDTNARAVGSGTMTRSTSGNEQRLATIGHPRLVNGNTTAPRSSGNPAGRGRSSAEQYYHDTRSLQRPRQYTYSNRPEHSSYSLPRGTAPAARDSLSAHPDFYFMPSQRKYEDF</sequence>
<feature type="chain" id="PRO_5035773791" description="Nahoda protein" evidence="4">
    <location>
        <begin position="20"/>
        <end position="1103"/>
    </location>
</feature>
<organism evidence="7 8">
    <name type="scientific">Bombyx mori</name>
    <name type="common">Silk moth</name>
    <dbReference type="NCBI Taxonomy" id="7091"/>
    <lineage>
        <taxon>Eukaryota</taxon>
        <taxon>Metazoa</taxon>
        <taxon>Ecdysozoa</taxon>
        <taxon>Arthropoda</taxon>
        <taxon>Hexapoda</taxon>
        <taxon>Insecta</taxon>
        <taxon>Pterygota</taxon>
        <taxon>Neoptera</taxon>
        <taxon>Endopterygota</taxon>
        <taxon>Lepidoptera</taxon>
        <taxon>Glossata</taxon>
        <taxon>Ditrysia</taxon>
        <taxon>Bombycoidea</taxon>
        <taxon>Bombycidae</taxon>
        <taxon>Bombycinae</taxon>
        <taxon>Bombyx</taxon>
    </lineage>
</organism>
<comment type="caution">
    <text evidence="1">Lacks conserved residue(s) required for the propagation of feature annotation.</text>
</comment>
<dbReference type="SUPFAM" id="SSF49344">
    <property type="entry name" value="CBD9-like"/>
    <property type="match status" value="1"/>
</dbReference>
<feature type="compositionally biased region" description="Polar residues" evidence="2">
    <location>
        <begin position="1001"/>
        <end position="1013"/>
    </location>
</feature>
<feature type="compositionally biased region" description="Polar residues" evidence="2">
    <location>
        <begin position="1024"/>
        <end position="1035"/>
    </location>
</feature>
<feature type="domain" description="DOMON" evidence="6">
    <location>
        <begin position="373"/>
        <end position="495"/>
    </location>
</feature>
<dbReference type="InterPro" id="IPR005018">
    <property type="entry name" value="DOMON_domain"/>
</dbReference>
<dbReference type="PROSITE" id="PS50026">
    <property type="entry name" value="EGF_3"/>
    <property type="match status" value="1"/>
</dbReference>
<dbReference type="PANTHER" id="PTHR46901">
    <property type="entry name" value="GH04942P"/>
    <property type="match status" value="1"/>
</dbReference>
<dbReference type="InterPro" id="IPR045266">
    <property type="entry name" value="DOH_DOMON"/>
</dbReference>
<dbReference type="AlphaFoldDB" id="A0A8R2CA21"/>
<feature type="region of interest" description="Disordered" evidence="2">
    <location>
        <begin position="287"/>
        <end position="350"/>
    </location>
</feature>
<dbReference type="Gene3D" id="2.60.40.1210">
    <property type="entry name" value="Cellobiose dehydrogenase, cytochrome domain"/>
    <property type="match status" value="1"/>
</dbReference>
<dbReference type="Pfam" id="PF03351">
    <property type="entry name" value="DOMON"/>
    <property type="match status" value="2"/>
</dbReference>
<feature type="disulfide bond" evidence="1">
    <location>
        <begin position="213"/>
        <end position="222"/>
    </location>
</feature>
<keyword evidence="4" id="KW-0732">Signal</keyword>
<dbReference type="CDD" id="cd09631">
    <property type="entry name" value="DOMON_DOH"/>
    <property type="match status" value="2"/>
</dbReference>
<proteinExistence type="predicted"/>
<evidence type="ECO:0000256" key="3">
    <source>
        <dbReference type="SAM" id="Phobius"/>
    </source>
</evidence>
<evidence type="ECO:0000313" key="8">
    <source>
        <dbReference type="Proteomes" id="UP000005204"/>
    </source>
</evidence>
<keyword evidence="8" id="KW-1185">Reference proteome</keyword>
<dbReference type="Gene3D" id="2.60.120.260">
    <property type="entry name" value="Galactose-binding domain-like"/>
    <property type="match status" value="1"/>
</dbReference>
<feature type="domain" description="EGF-like" evidence="5">
    <location>
        <begin position="182"/>
        <end position="223"/>
    </location>
</feature>
<dbReference type="EnsemblMetazoa" id="XM_012696679.3">
    <property type="protein sequence ID" value="XP_012552133.2"/>
    <property type="gene ID" value="LOC101739898"/>
</dbReference>
<keyword evidence="3" id="KW-1133">Transmembrane helix</keyword>
<evidence type="ECO:0000259" key="5">
    <source>
        <dbReference type="PROSITE" id="PS50026"/>
    </source>
</evidence>